<dbReference type="PANTHER" id="PTHR22807:SF30">
    <property type="entry name" value="28S RRNA (CYTOSINE(4447)-C(5))-METHYLTRANSFERASE-RELATED"/>
    <property type="match status" value="1"/>
</dbReference>
<dbReference type="Gene3D" id="3.30.70.1170">
    <property type="entry name" value="Sun protein, domain 3"/>
    <property type="match status" value="1"/>
</dbReference>
<evidence type="ECO:0000256" key="2">
    <source>
        <dbReference type="ARBA" id="ARBA00022490"/>
    </source>
</evidence>
<reference evidence="10 11" key="1">
    <citation type="submission" date="2020-09" db="EMBL/GenBank/DDBJ databases">
        <title>Characterization of Paenibacillus peoriae strain ZF390 with broad-spectrum antimicrobial activity as a potential biocontrol agent.</title>
        <authorList>
            <person name="Li L."/>
            <person name="Zhao Y."/>
            <person name="Li B."/>
            <person name="Xie X."/>
        </authorList>
    </citation>
    <scope>NUCLEOTIDE SEQUENCE [LARGE SCALE GENOMIC DNA]</scope>
    <source>
        <strain evidence="10 11">ZF390</strain>
    </source>
</reference>
<evidence type="ECO:0000313" key="11">
    <source>
        <dbReference type="Proteomes" id="UP000516384"/>
    </source>
</evidence>
<comment type="caution">
    <text evidence="7">Lacks conserved residue(s) required for the propagation of feature annotation.</text>
</comment>
<feature type="binding site" evidence="7">
    <location>
        <begin position="111"/>
        <end position="117"/>
    </location>
    <ligand>
        <name>S-adenosyl-L-methionine</name>
        <dbReference type="ChEBI" id="CHEBI:59789"/>
    </ligand>
</feature>
<dbReference type="PANTHER" id="PTHR22807">
    <property type="entry name" value="NOP2 YEAST -RELATED NOL1/NOP2/FMU SUN DOMAIN-CONTAINING"/>
    <property type="match status" value="1"/>
</dbReference>
<dbReference type="GO" id="GO:0001510">
    <property type="term" value="P:RNA methylation"/>
    <property type="evidence" value="ECO:0007669"/>
    <property type="project" value="InterPro"/>
</dbReference>
<dbReference type="Gene3D" id="3.40.50.150">
    <property type="entry name" value="Vaccinia Virus protein VP39"/>
    <property type="match status" value="1"/>
</dbReference>
<gene>
    <name evidence="10" type="ORF">IAQ67_08855</name>
</gene>
<dbReference type="CDD" id="cd02440">
    <property type="entry name" value="AdoMet_MTases"/>
    <property type="match status" value="1"/>
</dbReference>
<feature type="binding site" evidence="7">
    <location>
        <position position="180"/>
    </location>
    <ligand>
        <name>S-adenosyl-L-methionine</name>
        <dbReference type="ChEBI" id="CHEBI:59789"/>
    </ligand>
</feature>
<dbReference type="GO" id="GO:0003723">
    <property type="term" value="F:RNA binding"/>
    <property type="evidence" value="ECO:0007669"/>
    <property type="project" value="UniProtKB-UniRule"/>
</dbReference>
<dbReference type="InterPro" id="IPR029063">
    <property type="entry name" value="SAM-dependent_MTases_sf"/>
</dbReference>
<evidence type="ECO:0000256" key="8">
    <source>
        <dbReference type="SAM" id="MobiDB-lite"/>
    </source>
</evidence>
<dbReference type="RefSeq" id="WP_190299044.1">
    <property type="nucleotide sequence ID" value="NZ_CP061172.1"/>
</dbReference>
<comment type="similarity">
    <text evidence="1 7">Belongs to the class I-like SAM-binding methyltransferase superfamily. RsmB/NOP family.</text>
</comment>
<dbReference type="InterPro" id="IPR011023">
    <property type="entry name" value="Nop2p"/>
</dbReference>
<keyword evidence="2" id="KW-0963">Cytoplasm</keyword>
<dbReference type="NCBIfam" id="TIGR00446">
    <property type="entry name" value="nop2p"/>
    <property type="match status" value="1"/>
</dbReference>
<evidence type="ECO:0000256" key="7">
    <source>
        <dbReference type="PROSITE-ProRule" id="PRU01023"/>
    </source>
</evidence>
<dbReference type="InterPro" id="IPR027391">
    <property type="entry name" value="Nol1_Nop2_Fmu_2"/>
</dbReference>
<feature type="compositionally biased region" description="Basic and acidic residues" evidence="8">
    <location>
        <begin position="363"/>
        <end position="378"/>
    </location>
</feature>
<dbReference type="PROSITE" id="PS51686">
    <property type="entry name" value="SAM_MT_RSMB_NOP"/>
    <property type="match status" value="1"/>
</dbReference>
<keyword evidence="6 7" id="KW-0694">RNA-binding</keyword>
<evidence type="ECO:0000256" key="1">
    <source>
        <dbReference type="ARBA" id="ARBA00007494"/>
    </source>
</evidence>
<accession>A0A7H0YDE7</accession>
<feature type="binding site" evidence="7">
    <location>
        <position position="135"/>
    </location>
    <ligand>
        <name>S-adenosyl-L-methionine</name>
        <dbReference type="ChEBI" id="CHEBI:59789"/>
    </ligand>
</feature>
<feature type="active site" description="Nucleophile" evidence="7">
    <location>
        <position position="233"/>
    </location>
</feature>
<dbReference type="Gene3D" id="2.30.130.60">
    <property type="match status" value="1"/>
</dbReference>
<evidence type="ECO:0000256" key="6">
    <source>
        <dbReference type="ARBA" id="ARBA00022884"/>
    </source>
</evidence>
<dbReference type="InterPro" id="IPR031340">
    <property type="entry name" value="RsmF_methylt_CI"/>
</dbReference>
<dbReference type="Pfam" id="PF17125">
    <property type="entry name" value="Methyltr_RsmF_N"/>
    <property type="match status" value="1"/>
</dbReference>
<protein>
    <submittedName>
        <fullName evidence="10">RsmB/NOP family class I SAM-dependent RNA methyltransferase</fullName>
    </submittedName>
</protein>
<evidence type="ECO:0000259" key="9">
    <source>
        <dbReference type="PROSITE" id="PS51686"/>
    </source>
</evidence>
<feature type="region of interest" description="Disordered" evidence="8">
    <location>
        <begin position="351"/>
        <end position="400"/>
    </location>
</feature>
<dbReference type="SUPFAM" id="SSF53335">
    <property type="entry name" value="S-adenosyl-L-methionine-dependent methyltransferases"/>
    <property type="match status" value="1"/>
</dbReference>
<dbReference type="PROSITE" id="PS01153">
    <property type="entry name" value="NOL1_NOP2_SUN"/>
    <property type="match status" value="1"/>
</dbReference>
<proteinExistence type="inferred from homology"/>
<sequence length="554" mass="60920">MGVQLPTAFVKRMEQLLGDEFEAFMTAYDHTPHAGIRVNTLKIPVEDFKERSPFELRPIPWCATGFYIPHGTKPGLHPYYHAGLYYVQEPSAMSPVELLNVAQDEAVLDLCAAPGGKSTQIAAKLQGSGVLVTNDISADRTKALAKNVELYGVRNAVVLNESPDRIADAFPHFFDKILIDAPCSGEGMFRKDEDMAKQWETHSVDKCVVMQRDILRVAASMLSTGGRIVYSTCTFAPEENEGMIAEFLEAHPDFDVVPVPSEAGFAPGHPEWMSEEVAASHPELRGTARLWPHLVEGEGHFIAVLQHQGGRVTGTEDHTESEDLTLFEGKNDRALNIDAAYPRKKQFLSVKEALTPSGQGRHGTGEPKRSGKGMDGKSGKGKSARGLGGNKSRSSKENVKSAACSPQDVLESYHQFVKEQLVVSFTGYTVVYGDRIYQSPLASHRLDGLKVVRPGWFMGTDKNGRFVPSHPLAVALRPSEAARSINLSSSDAEAIRYLKGETLSIPVERMALRNEVQPKGYTLVCIDGYSAGWGKWQDGMLKNEYPTGWRWTSV</sequence>
<dbReference type="InterPro" id="IPR001678">
    <property type="entry name" value="MeTrfase_RsmB-F_NOP2_dom"/>
</dbReference>
<dbReference type="InterPro" id="IPR031341">
    <property type="entry name" value="Methyltr_RsmF_N"/>
</dbReference>
<evidence type="ECO:0000256" key="5">
    <source>
        <dbReference type="ARBA" id="ARBA00022691"/>
    </source>
</evidence>
<dbReference type="GO" id="GO:0006396">
    <property type="term" value="P:RNA processing"/>
    <property type="evidence" value="ECO:0007669"/>
    <property type="project" value="InterPro"/>
</dbReference>
<dbReference type="PRINTS" id="PR02008">
    <property type="entry name" value="RCMTFAMILY"/>
</dbReference>
<organism evidence="10 11">
    <name type="scientific">Paenibacillus peoriae</name>
    <dbReference type="NCBI Taxonomy" id="59893"/>
    <lineage>
        <taxon>Bacteria</taxon>
        <taxon>Bacillati</taxon>
        <taxon>Bacillota</taxon>
        <taxon>Bacilli</taxon>
        <taxon>Bacillales</taxon>
        <taxon>Paenibacillaceae</taxon>
        <taxon>Paenibacillus</taxon>
    </lineage>
</organism>
<evidence type="ECO:0000313" key="10">
    <source>
        <dbReference type="EMBL" id="QNR69105.1"/>
    </source>
</evidence>
<dbReference type="InterPro" id="IPR023267">
    <property type="entry name" value="RCMT"/>
</dbReference>
<dbReference type="AlphaFoldDB" id="A0A7H0YDE7"/>
<dbReference type="InterPro" id="IPR018314">
    <property type="entry name" value="RsmB/NOL1/NOP2-like_CS"/>
</dbReference>
<dbReference type="EMBL" id="CP061172">
    <property type="protein sequence ID" value="QNR69105.1"/>
    <property type="molecule type" value="Genomic_DNA"/>
</dbReference>
<dbReference type="InterPro" id="IPR049560">
    <property type="entry name" value="MeTrfase_RsmB-F_NOP2_cat"/>
</dbReference>
<evidence type="ECO:0000256" key="4">
    <source>
        <dbReference type="ARBA" id="ARBA00022679"/>
    </source>
</evidence>
<evidence type="ECO:0000256" key="3">
    <source>
        <dbReference type="ARBA" id="ARBA00022603"/>
    </source>
</evidence>
<dbReference type="GO" id="GO:0008173">
    <property type="term" value="F:RNA methyltransferase activity"/>
    <property type="evidence" value="ECO:0007669"/>
    <property type="project" value="InterPro"/>
</dbReference>
<feature type="domain" description="SAM-dependent MTase RsmB/NOP-type" evidence="9">
    <location>
        <begin position="24"/>
        <end position="308"/>
    </location>
</feature>
<dbReference type="Pfam" id="PF13636">
    <property type="entry name" value="Methyltranf_PUA"/>
    <property type="match status" value="1"/>
</dbReference>
<dbReference type="CDD" id="cd21147">
    <property type="entry name" value="RsmF_methylt_CTD1"/>
    <property type="match status" value="1"/>
</dbReference>
<dbReference type="Pfam" id="PF17126">
    <property type="entry name" value="RsmF_methylt_CI"/>
    <property type="match status" value="1"/>
</dbReference>
<name>A0A7H0YDE7_9BACL</name>
<keyword evidence="5 7" id="KW-0949">S-adenosyl-L-methionine</keyword>
<dbReference type="GO" id="GO:0008757">
    <property type="term" value="F:S-adenosylmethionine-dependent methyltransferase activity"/>
    <property type="evidence" value="ECO:0007669"/>
    <property type="project" value="InterPro"/>
</dbReference>
<dbReference type="Proteomes" id="UP000516384">
    <property type="component" value="Chromosome"/>
</dbReference>
<keyword evidence="4 7" id="KW-0808">Transferase</keyword>
<keyword evidence="3 7" id="KW-0489">Methyltransferase</keyword>
<dbReference type="Pfam" id="PF01189">
    <property type="entry name" value="Methyltr_RsmB-F"/>
    <property type="match status" value="1"/>
</dbReference>